<dbReference type="Proteomes" id="UP001309876">
    <property type="component" value="Unassembled WGS sequence"/>
</dbReference>
<feature type="transmembrane region" description="Helical" evidence="1">
    <location>
        <begin position="44"/>
        <end position="65"/>
    </location>
</feature>
<gene>
    <name evidence="2" type="ORF">LTR05_008201</name>
</gene>
<dbReference type="GO" id="GO:0051787">
    <property type="term" value="F:misfolded protein binding"/>
    <property type="evidence" value="ECO:0007669"/>
    <property type="project" value="TreeGrafter"/>
</dbReference>
<dbReference type="InterPro" id="IPR040201">
    <property type="entry name" value="Mrg3-like"/>
</dbReference>
<proteinExistence type="predicted"/>
<comment type="caution">
    <text evidence="2">The sequence shown here is derived from an EMBL/GenBank/DDBJ whole genome shotgun (WGS) entry which is preliminary data.</text>
</comment>
<dbReference type="AlphaFoldDB" id="A0AAN7ST92"/>
<evidence type="ECO:0000313" key="2">
    <source>
        <dbReference type="EMBL" id="KAK5080885.1"/>
    </source>
</evidence>
<dbReference type="Gene3D" id="1.25.40.10">
    <property type="entry name" value="Tetratricopeptide repeat domain"/>
    <property type="match status" value="1"/>
</dbReference>
<name>A0AAN7ST92_9EURO</name>
<dbReference type="PANTHER" id="PTHR28142">
    <property type="entry name" value="MITOCHONDRIAL INNER MEMBRANE I-AAA PROTEASE SUPERCOMPLEX SUBUNIT MGR3-RELATED"/>
    <property type="match status" value="1"/>
</dbReference>
<keyword evidence="1" id="KW-1133">Transmembrane helix</keyword>
<dbReference type="GO" id="GO:0006515">
    <property type="term" value="P:protein quality control for misfolded or incompletely synthesized proteins"/>
    <property type="evidence" value="ECO:0007669"/>
    <property type="project" value="TreeGrafter"/>
</dbReference>
<dbReference type="PANTHER" id="PTHR28142:SF1">
    <property type="entry name" value="MITOCHONDRIAL INNER MEMBRANE I-AAA PROTEASE SUPERCOMPLEX SUBUNIT MGR3-RELATED"/>
    <property type="match status" value="1"/>
</dbReference>
<keyword evidence="1" id="KW-0472">Membrane</keyword>
<sequence length="405" mass="44458">MFATISLVKLPQSRLASNFGASSQPSFRERFREQLRLARKDYPVIFPALLVASVASVSLLSLLIYDYYTRVAPQYAAYPPLVEQALRMGLQHVYVTPDPEKAEMHLTHALKMAHESGMDPYSPEVIGIRTRLAEMLEKFGRAKGAIEVLDGTINMCEEKVADIDRGVTSQDPEQTKSLRSGMLRTILRCRAKVASLYEGEYMRNTTKAKEVLSDAIGLLVKETQNPQTKGFSEDNAAGLPLDEIASMLSQMGDLYATTGEESNAVQVYMLTLAPLRQACNGNRSCKEVQVLSNIASTMDIAMKKPGATINGQPANKENLAAARKAILAWADQAIKTAEVVKPEDRDGICDLGLISAEMTKADLLLEDGKTIQAREAFRSIIPKLREKGFESLVRSAEQGIQRAGG</sequence>
<evidence type="ECO:0000256" key="1">
    <source>
        <dbReference type="SAM" id="Phobius"/>
    </source>
</evidence>
<organism evidence="2 3">
    <name type="scientific">Lithohypha guttulata</name>
    <dbReference type="NCBI Taxonomy" id="1690604"/>
    <lineage>
        <taxon>Eukaryota</taxon>
        <taxon>Fungi</taxon>
        <taxon>Dikarya</taxon>
        <taxon>Ascomycota</taxon>
        <taxon>Pezizomycotina</taxon>
        <taxon>Eurotiomycetes</taxon>
        <taxon>Chaetothyriomycetidae</taxon>
        <taxon>Chaetothyriales</taxon>
        <taxon>Trichomeriaceae</taxon>
        <taxon>Lithohypha</taxon>
    </lineage>
</organism>
<keyword evidence="3" id="KW-1185">Reference proteome</keyword>
<reference evidence="2 3" key="1">
    <citation type="submission" date="2023-08" db="EMBL/GenBank/DDBJ databases">
        <title>Black Yeasts Isolated from many extreme environments.</title>
        <authorList>
            <person name="Coleine C."/>
            <person name="Stajich J.E."/>
            <person name="Selbmann L."/>
        </authorList>
    </citation>
    <scope>NUCLEOTIDE SEQUENCE [LARGE SCALE GENOMIC DNA]</scope>
    <source>
        <strain evidence="2 3">CCFEE 5910</strain>
    </source>
</reference>
<dbReference type="InterPro" id="IPR011990">
    <property type="entry name" value="TPR-like_helical_dom_sf"/>
</dbReference>
<accession>A0AAN7ST92</accession>
<evidence type="ECO:0000313" key="3">
    <source>
        <dbReference type="Proteomes" id="UP001309876"/>
    </source>
</evidence>
<protein>
    <submittedName>
        <fullName evidence="2">Uncharacterized protein</fullName>
    </submittedName>
</protein>
<dbReference type="EMBL" id="JAVRRJ010000011">
    <property type="protein sequence ID" value="KAK5080885.1"/>
    <property type="molecule type" value="Genomic_DNA"/>
</dbReference>
<keyword evidence="1" id="KW-0812">Transmembrane</keyword>
<dbReference type="GO" id="GO:0031942">
    <property type="term" value="C:i-AAA complex"/>
    <property type="evidence" value="ECO:0007669"/>
    <property type="project" value="TreeGrafter"/>
</dbReference>